<keyword evidence="2" id="KW-1185">Reference proteome</keyword>
<evidence type="ECO:0008006" key="3">
    <source>
        <dbReference type="Google" id="ProtNLM"/>
    </source>
</evidence>
<comment type="caution">
    <text evidence="1">The sequence shown here is derived from an EMBL/GenBank/DDBJ whole genome shotgun (WGS) entry which is preliminary data.</text>
</comment>
<dbReference type="AlphaFoldDB" id="A0A8J2KE20"/>
<proteinExistence type="predicted"/>
<evidence type="ECO:0000313" key="2">
    <source>
        <dbReference type="Proteomes" id="UP000708208"/>
    </source>
</evidence>
<evidence type="ECO:0000313" key="1">
    <source>
        <dbReference type="EMBL" id="CAG7786757.1"/>
    </source>
</evidence>
<dbReference type="OrthoDB" id="6159834at2759"/>
<organism evidence="1 2">
    <name type="scientific">Allacma fusca</name>
    <dbReference type="NCBI Taxonomy" id="39272"/>
    <lineage>
        <taxon>Eukaryota</taxon>
        <taxon>Metazoa</taxon>
        <taxon>Ecdysozoa</taxon>
        <taxon>Arthropoda</taxon>
        <taxon>Hexapoda</taxon>
        <taxon>Collembola</taxon>
        <taxon>Symphypleona</taxon>
        <taxon>Sminthuridae</taxon>
        <taxon>Allacma</taxon>
    </lineage>
</organism>
<accession>A0A8J2KE20</accession>
<dbReference type="EMBL" id="CAJVCH010325150">
    <property type="protein sequence ID" value="CAG7786757.1"/>
    <property type="molecule type" value="Genomic_DNA"/>
</dbReference>
<gene>
    <name evidence="1" type="ORF">AFUS01_LOCUS25311</name>
</gene>
<reference evidence="1" key="1">
    <citation type="submission" date="2021-06" db="EMBL/GenBank/DDBJ databases">
        <authorList>
            <person name="Hodson N. C."/>
            <person name="Mongue J. A."/>
            <person name="Jaron S. K."/>
        </authorList>
    </citation>
    <scope>NUCLEOTIDE SEQUENCE</scope>
</reference>
<protein>
    <recommendedName>
        <fullName evidence="3">DUF4806 domain-containing protein</fullName>
    </recommendedName>
</protein>
<dbReference type="Proteomes" id="UP000708208">
    <property type="component" value="Unassembled WGS sequence"/>
</dbReference>
<name>A0A8J2KE20_9HEXA</name>
<sequence>MKAIISEGIVVDENHYTVDLNKSLFICDAPARSFVKAVKGHTGSPCTALSRHPFAARNARNWNGFTISPRLHAHCWWPGSRSYVSEFKCVVKTKCVSADLDAIRDARQEHLETAATDSEVERVTTVQEHCGIVLDIVHPIHATAKGKSTGKQAGNLPPAPVIQNVFDSEPESEEYLNESDVIFQMTNELENPTASSLKVVLANVKQPMLTAADLSVSLKSILTRLTSIELKVDNLSKDVKFIRKLPSQMLEKPEGSPVLPLHELDQLSVFDEYLEDDKQFIYFQGVLALTGANGEKEATDRVLAQMISNTLAVQLNWKGTIKQNCPTKVGLSKYGRIVKLINQTVRVLAVGATDKVIQDRIQYWLKHAKNRIRVFQAELIDPQAT</sequence>